<name>A0AAN7YMV7_9MYCE</name>
<accession>A0AAN7YMV7</accession>
<dbReference type="SMART" id="SM00679">
    <property type="entry name" value="CTNS"/>
    <property type="match status" value="2"/>
</dbReference>
<dbReference type="AlphaFoldDB" id="A0AAN7YMV7"/>
<dbReference type="InterPro" id="IPR051415">
    <property type="entry name" value="LAAT-1"/>
</dbReference>
<feature type="transmembrane region" description="Helical" evidence="6">
    <location>
        <begin position="186"/>
        <end position="204"/>
    </location>
</feature>
<dbReference type="PANTHER" id="PTHR16201">
    <property type="entry name" value="SEVEN TRANSMEMBRANE PROTEIN 1-RELATED"/>
    <property type="match status" value="1"/>
</dbReference>
<keyword evidence="3 6" id="KW-1133">Transmembrane helix</keyword>
<proteinExistence type="predicted"/>
<feature type="compositionally biased region" description="Low complexity" evidence="5">
    <location>
        <begin position="327"/>
        <end position="342"/>
    </location>
</feature>
<organism evidence="7 8">
    <name type="scientific">Dictyostelium firmibasis</name>
    <dbReference type="NCBI Taxonomy" id="79012"/>
    <lineage>
        <taxon>Eukaryota</taxon>
        <taxon>Amoebozoa</taxon>
        <taxon>Evosea</taxon>
        <taxon>Eumycetozoa</taxon>
        <taxon>Dictyostelia</taxon>
        <taxon>Dictyosteliales</taxon>
        <taxon>Dictyosteliaceae</taxon>
        <taxon>Dictyostelium</taxon>
    </lineage>
</organism>
<feature type="transmembrane region" description="Helical" evidence="6">
    <location>
        <begin position="154"/>
        <end position="174"/>
    </location>
</feature>
<dbReference type="Pfam" id="PF04193">
    <property type="entry name" value="PQ-loop"/>
    <property type="match status" value="2"/>
</dbReference>
<dbReference type="Proteomes" id="UP001344447">
    <property type="component" value="Unassembled WGS sequence"/>
</dbReference>
<evidence type="ECO:0000256" key="1">
    <source>
        <dbReference type="ARBA" id="ARBA00004141"/>
    </source>
</evidence>
<evidence type="ECO:0000256" key="6">
    <source>
        <dbReference type="SAM" id="Phobius"/>
    </source>
</evidence>
<sequence length="366" mass="41234">MSSKFCINGTIDPSTTDEFASVLISMNVGEILLGVILLVGCCFSIIPQHIKIIKTKSVVGLSFLWMFLGNINQFAGFINMFVLKFPQIQACSVVGLNECGPSLLSLFQSFGIWLFSFPIYILYLIYAPNDLKLIEESSSKNLSSAKKEYRYAQLFFLILVMFLSSVILVVGILVSDIVGTCTHTTYIFGYSMGILSTIVTFVQWSPQIYKTIRDKAVGSFSIIMLSIQGPGSLINLYYLIFVSEESVSTWLAYLCSSVQIFILLGLLIFFDRRNKRIARELKESSFEEQDIHSGSPNQSVLNYKETHPLIYKQSPSLLPKQQQNDKSSTTASNQNQNQQSTNHSILNSTFNSSYHEENIREEYSEI</sequence>
<evidence type="ECO:0000256" key="3">
    <source>
        <dbReference type="ARBA" id="ARBA00022989"/>
    </source>
</evidence>
<dbReference type="InterPro" id="IPR006603">
    <property type="entry name" value="PQ-loop_rpt"/>
</dbReference>
<feature type="transmembrane region" description="Helical" evidence="6">
    <location>
        <begin position="250"/>
        <end position="270"/>
    </location>
</feature>
<reference evidence="7 8" key="1">
    <citation type="submission" date="2023-11" db="EMBL/GenBank/DDBJ databases">
        <title>Dfirmibasis_genome.</title>
        <authorList>
            <person name="Edelbroek B."/>
            <person name="Kjellin J."/>
            <person name="Jerlstrom-Hultqvist J."/>
            <person name="Soderbom F."/>
        </authorList>
    </citation>
    <scope>NUCLEOTIDE SEQUENCE [LARGE SCALE GENOMIC DNA]</scope>
    <source>
        <strain evidence="7 8">TNS-C-14</strain>
    </source>
</reference>
<protein>
    <recommendedName>
        <fullName evidence="9">PQ loop repeat protein</fullName>
    </recommendedName>
</protein>
<feature type="region of interest" description="Disordered" evidence="5">
    <location>
        <begin position="319"/>
        <end position="351"/>
    </location>
</feature>
<dbReference type="GO" id="GO:0016020">
    <property type="term" value="C:membrane"/>
    <property type="evidence" value="ECO:0007669"/>
    <property type="project" value="UniProtKB-SubCell"/>
</dbReference>
<keyword evidence="8" id="KW-1185">Reference proteome</keyword>
<feature type="transmembrane region" description="Helical" evidence="6">
    <location>
        <begin position="216"/>
        <end position="238"/>
    </location>
</feature>
<feature type="transmembrane region" description="Helical" evidence="6">
    <location>
        <begin position="20"/>
        <end position="46"/>
    </location>
</feature>
<gene>
    <name evidence="7" type="ORF">RB653_002280</name>
</gene>
<evidence type="ECO:0000256" key="2">
    <source>
        <dbReference type="ARBA" id="ARBA00022692"/>
    </source>
</evidence>
<evidence type="ECO:0008006" key="9">
    <source>
        <dbReference type="Google" id="ProtNLM"/>
    </source>
</evidence>
<evidence type="ECO:0000256" key="5">
    <source>
        <dbReference type="SAM" id="MobiDB-lite"/>
    </source>
</evidence>
<dbReference type="EMBL" id="JAVFKY010000004">
    <property type="protein sequence ID" value="KAK5577339.1"/>
    <property type="molecule type" value="Genomic_DNA"/>
</dbReference>
<evidence type="ECO:0000313" key="8">
    <source>
        <dbReference type="Proteomes" id="UP001344447"/>
    </source>
</evidence>
<dbReference type="Gene3D" id="1.20.1280.290">
    <property type="match status" value="2"/>
</dbReference>
<feature type="transmembrane region" description="Helical" evidence="6">
    <location>
        <begin position="103"/>
        <end position="126"/>
    </location>
</feature>
<keyword evidence="2 6" id="KW-0812">Transmembrane</keyword>
<evidence type="ECO:0000256" key="4">
    <source>
        <dbReference type="ARBA" id="ARBA00023136"/>
    </source>
</evidence>
<keyword evidence="4 6" id="KW-0472">Membrane</keyword>
<feature type="transmembrane region" description="Helical" evidence="6">
    <location>
        <begin position="58"/>
        <end position="83"/>
    </location>
</feature>
<comment type="caution">
    <text evidence="7">The sequence shown here is derived from an EMBL/GenBank/DDBJ whole genome shotgun (WGS) entry which is preliminary data.</text>
</comment>
<comment type="subcellular location">
    <subcellularLocation>
        <location evidence="1">Membrane</location>
        <topology evidence="1">Multi-pass membrane protein</topology>
    </subcellularLocation>
</comment>
<evidence type="ECO:0000313" key="7">
    <source>
        <dbReference type="EMBL" id="KAK5577339.1"/>
    </source>
</evidence>
<dbReference type="PANTHER" id="PTHR16201:SF11">
    <property type="entry name" value="PQ-LOOP REPEAT-CONTAINING PROTEIN"/>
    <property type="match status" value="1"/>
</dbReference>